<dbReference type="GO" id="GO:0008784">
    <property type="term" value="F:alanine racemase activity"/>
    <property type="evidence" value="ECO:0007669"/>
    <property type="project" value="UniProtKB-EC"/>
</dbReference>
<protein>
    <recommendedName>
        <fullName evidence="4">Alanine racemase</fullName>
        <ecNumber evidence="4">5.1.1.1</ecNumber>
    </recommendedName>
</protein>
<gene>
    <name evidence="6" type="primary">alr</name>
    <name evidence="6" type="ORF">PY091_07340</name>
</gene>
<evidence type="ECO:0000313" key="7">
    <source>
        <dbReference type="Proteomes" id="UP001217083"/>
    </source>
</evidence>
<feature type="active site" description="Proton acceptor; specific for D-alanine" evidence="4">
    <location>
        <position position="38"/>
    </location>
</feature>
<evidence type="ECO:0000256" key="1">
    <source>
        <dbReference type="ARBA" id="ARBA00001933"/>
    </source>
</evidence>
<dbReference type="InterPro" id="IPR029066">
    <property type="entry name" value="PLP-binding_barrel"/>
</dbReference>
<comment type="cofactor">
    <cofactor evidence="1 4">
        <name>pyridoxal 5'-phosphate</name>
        <dbReference type="ChEBI" id="CHEBI:597326"/>
    </cofactor>
</comment>
<reference evidence="6 7" key="1">
    <citation type="submission" date="2023-03" db="EMBL/GenBank/DDBJ databases">
        <title>Muricauda XX sp. nov. and Muricauda XXX sp. nov., two novel species isolated from Okinawa Trough.</title>
        <authorList>
            <person name="Cao W."/>
            <person name="Deng X."/>
        </authorList>
    </citation>
    <scope>NUCLEOTIDE SEQUENCE [LARGE SCALE GENOMIC DNA]</scope>
    <source>
        <strain evidence="6 7">81s02</strain>
    </source>
</reference>
<proteinExistence type="inferred from homology"/>
<accession>A0ABT5XMB5</accession>
<dbReference type="NCBIfam" id="TIGR00492">
    <property type="entry name" value="alr"/>
    <property type="match status" value="1"/>
</dbReference>
<feature type="modified residue" description="N6-(pyridoxal phosphate)lysine" evidence="4">
    <location>
        <position position="38"/>
    </location>
</feature>
<dbReference type="HAMAP" id="MF_01201">
    <property type="entry name" value="Ala_racemase"/>
    <property type="match status" value="1"/>
</dbReference>
<dbReference type="Proteomes" id="UP001217083">
    <property type="component" value="Unassembled WGS sequence"/>
</dbReference>
<evidence type="ECO:0000256" key="2">
    <source>
        <dbReference type="ARBA" id="ARBA00022898"/>
    </source>
</evidence>
<dbReference type="PANTHER" id="PTHR30511:SF0">
    <property type="entry name" value="ALANINE RACEMASE, CATABOLIC-RELATED"/>
    <property type="match status" value="1"/>
</dbReference>
<dbReference type="Gene3D" id="3.20.20.10">
    <property type="entry name" value="Alanine racemase"/>
    <property type="match status" value="1"/>
</dbReference>
<dbReference type="SMART" id="SM01005">
    <property type="entry name" value="Ala_racemase_C"/>
    <property type="match status" value="1"/>
</dbReference>
<dbReference type="InterPro" id="IPR001608">
    <property type="entry name" value="Ala_racemase_N"/>
</dbReference>
<comment type="caution">
    <text evidence="6">The sequence shown here is derived from an EMBL/GenBank/DDBJ whole genome shotgun (WGS) entry which is preliminary data.</text>
</comment>
<dbReference type="CDD" id="cd00430">
    <property type="entry name" value="PLPDE_III_AR"/>
    <property type="match status" value="1"/>
</dbReference>
<dbReference type="Pfam" id="PF01168">
    <property type="entry name" value="Ala_racemase_N"/>
    <property type="match status" value="1"/>
</dbReference>
<dbReference type="SUPFAM" id="SSF50621">
    <property type="entry name" value="Alanine racemase C-terminal domain-like"/>
    <property type="match status" value="1"/>
</dbReference>
<dbReference type="PRINTS" id="PR00992">
    <property type="entry name" value="ALARACEMASE"/>
</dbReference>
<evidence type="ECO:0000259" key="5">
    <source>
        <dbReference type="SMART" id="SM01005"/>
    </source>
</evidence>
<evidence type="ECO:0000256" key="4">
    <source>
        <dbReference type="HAMAP-Rule" id="MF_01201"/>
    </source>
</evidence>
<feature type="binding site" evidence="4">
    <location>
        <position position="313"/>
    </location>
    <ligand>
        <name>substrate</name>
    </ligand>
</feature>
<keyword evidence="2 4" id="KW-0663">Pyridoxal phosphate</keyword>
<dbReference type="RefSeq" id="WP_275649059.1">
    <property type="nucleotide sequence ID" value="NZ_JARFVA010000002.1"/>
</dbReference>
<dbReference type="InterPro" id="IPR009006">
    <property type="entry name" value="Ala_racemase/Decarboxylase_C"/>
</dbReference>
<dbReference type="Pfam" id="PF00842">
    <property type="entry name" value="Ala_racemase_C"/>
    <property type="match status" value="1"/>
</dbReference>
<comment type="similarity">
    <text evidence="4">Belongs to the alanine racemase family.</text>
</comment>
<sequence>MDKVGETTLILDLTALEHNYNYLRSKVKPKTKFLGVVKAFAYGSDMIAIAQKLEQMGADYLAVAYVSEGVLLRKVGVGLPILVLHPLASNFDDLIENHLEPSLYSRNILNQFIETANAKNQKDYPIHIKFNTGLNRLGFDDTDVDFIAKEAKKTNGIKIVSCFSHLAASEDKNERNFSLNQINSFQNLSSTLMEKLGHTTMRHMLNTSGIINYPEAQFEMVRSGIGLYGYGNQAEIDAQLQPVATLKTIISQIHLIDANESIGYNRAFKSNKPIKSATLPIGHADGIGRQYGKGKGFVTINNKKAPILGNVCMDMIMVDVTDIECTEGDEAIVFGPQKSAENLAATANTISYEILTAISQRVKREVKNK</sequence>
<dbReference type="PANTHER" id="PTHR30511">
    <property type="entry name" value="ALANINE RACEMASE"/>
    <property type="match status" value="1"/>
</dbReference>
<organism evidence="6 7">
    <name type="scientific">Flagellimonas okinawensis</name>
    <dbReference type="NCBI Taxonomy" id="3031324"/>
    <lineage>
        <taxon>Bacteria</taxon>
        <taxon>Pseudomonadati</taxon>
        <taxon>Bacteroidota</taxon>
        <taxon>Flavobacteriia</taxon>
        <taxon>Flavobacteriales</taxon>
        <taxon>Flavobacteriaceae</taxon>
        <taxon>Flagellimonas</taxon>
    </lineage>
</organism>
<evidence type="ECO:0000256" key="3">
    <source>
        <dbReference type="ARBA" id="ARBA00023235"/>
    </source>
</evidence>
<feature type="domain" description="Alanine racemase C-terminal" evidence="5">
    <location>
        <begin position="243"/>
        <end position="367"/>
    </location>
</feature>
<dbReference type="Gene3D" id="2.40.37.10">
    <property type="entry name" value="Lyase, Ornithine Decarboxylase, Chain A, domain 1"/>
    <property type="match status" value="1"/>
</dbReference>
<dbReference type="SUPFAM" id="SSF51419">
    <property type="entry name" value="PLP-binding barrel"/>
    <property type="match status" value="1"/>
</dbReference>
<comment type="function">
    <text evidence="4">Catalyzes the interconversion of L-alanine and D-alanine. May also act on other amino acids.</text>
</comment>
<name>A0ABT5XMB5_9FLAO</name>
<feature type="active site" description="Proton acceptor; specific for L-alanine" evidence="4">
    <location>
        <position position="264"/>
    </location>
</feature>
<dbReference type="EMBL" id="JARFVA010000002">
    <property type="protein sequence ID" value="MDF0707024.1"/>
    <property type="molecule type" value="Genomic_DNA"/>
</dbReference>
<keyword evidence="7" id="KW-1185">Reference proteome</keyword>
<comment type="catalytic activity">
    <reaction evidence="4">
        <text>L-alanine = D-alanine</text>
        <dbReference type="Rhea" id="RHEA:20249"/>
        <dbReference type="ChEBI" id="CHEBI:57416"/>
        <dbReference type="ChEBI" id="CHEBI:57972"/>
        <dbReference type="EC" id="5.1.1.1"/>
    </reaction>
</comment>
<comment type="pathway">
    <text evidence="4">Amino-acid biosynthesis; D-alanine biosynthesis; D-alanine from L-alanine: step 1/1.</text>
</comment>
<dbReference type="InterPro" id="IPR011079">
    <property type="entry name" value="Ala_racemase_C"/>
</dbReference>
<dbReference type="EC" id="5.1.1.1" evidence="4"/>
<feature type="binding site" evidence="4">
    <location>
        <position position="136"/>
    </location>
    <ligand>
        <name>substrate</name>
    </ligand>
</feature>
<keyword evidence="3 4" id="KW-0413">Isomerase</keyword>
<dbReference type="InterPro" id="IPR000821">
    <property type="entry name" value="Ala_racemase"/>
</dbReference>
<evidence type="ECO:0000313" key="6">
    <source>
        <dbReference type="EMBL" id="MDF0707024.1"/>
    </source>
</evidence>